<dbReference type="InterPro" id="IPR023302">
    <property type="entry name" value="Pept_S9A_N"/>
</dbReference>
<evidence type="ECO:0000256" key="3">
    <source>
        <dbReference type="ARBA" id="ARBA00022801"/>
    </source>
</evidence>
<dbReference type="PANTHER" id="PTHR11757:SF19">
    <property type="entry name" value="PROLYL ENDOPEPTIDASE-LIKE"/>
    <property type="match status" value="1"/>
</dbReference>
<dbReference type="SUPFAM" id="SSF53474">
    <property type="entry name" value="alpha/beta-Hydrolases"/>
    <property type="match status" value="1"/>
</dbReference>
<comment type="similarity">
    <text evidence="1">Belongs to the peptidase S9A family.</text>
</comment>
<keyword evidence="3" id="KW-0378">Hydrolase</keyword>
<dbReference type="InterPro" id="IPR001375">
    <property type="entry name" value="Peptidase_S9_cat"/>
</dbReference>
<evidence type="ECO:0000256" key="1">
    <source>
        <dbReference type="ARBA" id="ARBA00005228"/>
    </source>
</evidence>
<keyword evidence="8" id="KW-1185">Reference proteome</keyword>
<evidence type="ECO:0000259" key="5">
    <source>
        <dbReference type="Pfam" id="PF00326"/>
    </source>
</evidence>
<organism evidence="7 8">
    <name type="scientific">Nostoc minutum NIES-26</name>
    <dbReference type="NCBI Taxonomy" id="1844469"/>
    <lineage>
        <taxon>Bacteria</taxon>
        <taxon>Bacillati</taxon>
        <taxon>Cyanobacteriota</taxon>
        <taxon>Cyanophyceae</taxon>
        <taxon>Nostocales</taxon>
        <taxon>Nostocaceae</taxon>
        <taxon>Nostoc</taxon>
    </lineage>
</organism>
<name>A0A367RFF3_9NOSO</name>
<reference evidence="7" key="1">
    <citation type="submission" date="2016-04" db="EMBL/GenBank/DDBJ databases">
        <authorList>
            <person name="Tabuchi Yagui T.R."/>
        </authorList>
    </citation>
    <scope>NUCLEOTIDE SEQUENCE [LARGE SCALE GENOMIC DNA]</scope>
    <source>
        <strain evidence="7">NIES-26</strain>
    </source>
</reference>
<feature type="domain" description="Peptidase S9 prolyl oligopeptidase catalytic" evidence="5">
    <location>
        <begin position="471"/>
        <end position="685"/>
    </location>
</feature>
<dbReference type="InterPro" id="IPR002470">
    <property type="entry name" value="Peptidase_S9A"/>
</dbReference>
<evidence type="ECO:0000259" key="6">
    <source>
        <dbReference type="Pfam" id="PF02897"/>
    </source>
</evidence>
<dbReference type="PRINTS" id="PR00862">
    <property type="entry name" value="PROLIGOPTASE"/>
</dbReference>
<dbReference type="Gene3D" id="2.130.10.120">
    <property type="entry name" value="Prolyl oligopeptidase, N-terminal domain"/>
    <property type="match status" value="1"/>
</dbReference>
<dbReference type="GO" id="GO:0004252">
    <property type="term" value="F:serine-type endopeptidase activity"/>
    <property type="evidence" value="ECO:0007669"/>
    <property type="project" value="InterPro"/>
</dbReference>
<dbReference type="GO" id="GO:0006508">
    <property type="term" value="P:proteolysis"/>
    <property type="evidence" value="ECO:0007669"/>
    <property type="project" value="UniProtKB-KW"/>
</dbReference>
<evidence type="ECO:0000313" key="8">
    <source>
        <dbReference type="Proteomes" id="UP000252107"/>
    </source>
</evidence>
<comment type="caution">
    <text evidence="7">The sequence shown here is derived from an EMBL/GenBank/DDBJ whole genome shotgun (WGS) entry which is preliminary data.</text>
</comment>
<dbReference type="AlphaFoldDB" id="A0A367RFF3"/>
<dbReference type="InterPro" id="IPR051543">
    <property type="entry name" value="Serine_Peptidase_S9A"/>
</dbReference>
<dbReference type="Pfam" id="PF00326">
    <property type="entry name" value="Peptidase_S9"/>
    <property type="match status" value="1"/>
</dbReference>
<proteinExistence type="inferred from homology"/>
<evidence type="ECO:0000256" key="2">
    <source>
        <dbReference type="ARBA" id="ARBA00022670"/>
    </source>
</evidence>
<dbReference type="PANTHER" id="PTHR11757">
    <property type="entry name" value="PROTEASE FAMILY S9A OLIGOPEPTIDASE"/>
    <property type="match status" value="1"/>
</dbReference>
<dbReference type="Proteomes" id="UP000252107">
    <property type="component" value="Unassembled WGS sequence"/>
</dbReference>
<keyword evidence="2" id="KW-0645">Protease</keyword>
<protein>
    <submittedName>
        <fullName evidence="7">Oligopeptidase B</fullName>
    </submittedName>
</protein>
<evidence type="ECO:0000256" key="4">
    <source>
        <dbReference type="ARBA" id="ARBA00022825"/>
    </source>
</evidence>
<gene>
    <name evidence="7" type="ORF">A6770_17135</name>
</gene>
<accession>A0A367RFF3</accession>
<dbReference type="Pfam" id="PF02897">
    <property type="entry name" value="Peptidase_S9_N"/>
    <property type="match status" value="1"/>
</dbReference>
<evidence type="ECO:0000313" key="7">
    <source>
        <dbReference type="EMBL" id="RCJ34779.1"/>
    </source>
</evidence>
<dbReference type="SUPFAM" id="SSF50993">
    <property type="entry name" value="Peptidase/esterase 'gauge' domain"/>
    <property type="match status" value="1"/>
</dbReference>
<keyword evidence="4" id="KW-0720">Serine protease</keyword>
<sequence length="703" mass="80703">MNEKNILRNAVKPPVADRQPQILELHGDRRVDNYFWIRDIDNPKVIDYLEAENAYTAEMMLHTEVLQTKLYDEMLARIKETDLSVPYRKDDYYYYSRTEEGKAYRIYCRKKSSLDAAEEILLDENELATEHDFFELGVFAVSPNHQILAYSVDTSGSEEYTLFFLDLNTHQLYPEIIPDTYFSFAWGNDNQTGFYTKIDAANRPYQLFRHILGTSFTEDVLVYHEPDDAYPLYVTETRSQEYILLILNSSITTEVHYLDANSPSGDFKLIHPRIQGIEYSIDHHNDYFYIITNEEAINFKLMRTPVNSPGKENWQTVIPYREDVLLSGVSLFSNHLVIYERKGGLPTVRVQNLTTGNENNINFPEPTYELYEGNNPEFNTNILRFNYTSLITPQSVFDYNMETNQRELKKETEVLGGYDKTQYQSEWLMATTQDGTKIPISIVYKQGIKKDGKNPLLLTGYGAYGMSYPASFSSTQLSLLDRGVVFAIAHIRGGEEMGRKWYEEGKFLQKKNSFTDFIACAEYLIAEGWTASDRLAISGGSAGGLLMGAVINLRADLFKLVVAQVPFVDVVTTILDTSLPLSAMEWEEWGNPNDKVYYDYMKSYSPYDNITAKDYPDLLITAGLNDSRVKYWEPAKWTAKLRELKTDNNILLLKTNMGAGHGGASGRYESLRELAFEYAFILDRLSLELSTDAINRVCTRERA</sequence>
<dbReference type="InterPro" id="IPR029058">
    <property type="entry name" value="AB_hydrolase_fold"/>
</dbReference>
<dbReference type="Gene3D" id="3.40.50.1820">
    <property type="entry name" value="alpha/beta hydrolase"/>
    <property type="match status" value="1"/>
</dbReference>
<dbReference type="EMBL" id="LXQD01000163">
    <property type="protein sequence ID" value="RCJ34779.1"/>
    <property type="molecule type" value="Genomic_DNA"/>
</dbReference>
<feature type="domain" description="Peptidase S9A N-terminal" evidence="6">
    <location>
        <begin position="14"/>
        <end position="411"/>
    </location>
</feature>
<dbReference type="FunFam" id="3.40.50.1820:FF:000005">
    <property type="entry name" value="Prolyl endopeptidase"/>
    <property type="match status" value="1"/>
</dbReference>